<dbReference type="SUPFAM" id="SSF53335">
    <property type="entry name" value="S-adenosyl-L-methionine-dependent methyltransferases"/>
    <property type="match status" value="2"/>
</dbReference>
<dbReference type="PANTHER" id="PTHR40036:SF1">
    <property type="entry name" value="MACROCIN O-METHYLTRANSFERASE"/>
    <property type="match status" value="1"/>
</dbReference>
<keyword evidence="1" id="KW-0808">Transferase</keyword>
<dbReference type="Gene3D" id="3.40.50.150">
    <property type="entry name" value="Vaccinia Virus protein VP39"/>
    <property type="match status" value="1"/>
</dbReference>
<dbReference type="GO" id="GO:0032259">
    <property type="term" value="P:methylation"/>
    <property type="evidence" value="ECO:0007669"/>
    <property type="project" value="UniProtKB-KW"/>
</dbReference>
<reference evidence="1 2" key="1">
    <citation type="submission" date="2018-01" db="EMBL/GenBank/DDBJ databases">
        <title>Bacillales members from the olive rhizosphere are effective biological control agents against Verticillium dahliae.</title>
        <authorList>
            <person name="Gomez-Lama C."/>
            <person name="Legarda G."/>
            <person name="Ruano-Rosa D."/>
            <person name="Pizarro-Tobias P."/>
            <person name="Valverde-Corredor A."/>
            <person name="Niqui J.L."/>
            <person name="Trivino J.C."/>
            <person name="Roca A."/>
            <person name="Mercado-Blanco J."/>
        </authorList>
    </citation>
    <scope>NUCLEOTIDE SEQUENCE [LARGE SCALE GENOMIC DNA]</scope>
    <source>
        <strain evidence="1 2">PIC167</strain>
    </source>
</reference>
<evidence type="ECO:0000313" key="1">
    <source>
        <dbReference type="EMBL" id="TKH45569.1"/>
    </source>
</evidence>
<accession>A0A4U2Q2X7</accession>
<organism evidence="1 2">
    <name type="scientific">Paenibacillus terrae</name>
    <dbReference type="NCBI Taxonomy" id="159743"/>
    <lineage>
        <taxon>Bacteria</taxon>
        <taxon>Bacillati</taxon>
        <taxon>Bacillota</taxon>
        <taxon>Bacilli</taxon>
        <taxon>Bacillales</taxon>
        <taxon>Paenibacillaceae</taxon>
        <taxon>Paenibacillus</taxon>
    </lineage>
</organism>
<comment type="caution">
    <text evidence="1">The sequence shown here is derived from an EMBL/GenBank/DDBJ whole genome shotgun (WGS) entry which is preliminary data.</text>
</comment>
<sequence length="281" mass="31902">MVDKEKVVIFGAGDGGLRVHYLLSDEFEVIAFADNDVSKQGSKFLSKSVVAPNEICKLEFDYVIIANIHGESVYKQLTEELLIEKEKIIDYYMSLKFDTRLALLRQIADEINECGVKGSVAELGVFKGEFSKYINRIFPDRQLYLFDTFSGFDQKDIDNENKGDFSNSIAGEFCNSDVELVLEKMAFKDNCIVKKGYFPETASDVNETFAFVSLDVDLYQPILEGLKFFYPKMSDGGYIIIHDYNSTRFHGVKQAVREYCREHGVKYTPISDLCGSVAIMK</sequence>
<gene>
    <name evidence="1" type="ORF">C1I60_03650</name>
</gene>
<dbReference type="GO" id="GO:0008168">
    <property type="term" value="F:methyltransferase activity"/>
    <property type="evidence" value="ECO:0007669"/>
    <property type="project" value="UniProtKB-KW"/>
</dbReference>
<dbReference type="InterPro" id="IPR029063">
    <property type="entry name" value="SAM-dependent_MTases_sf"/>
</dbReference>
<evidence type="ECO:0000313" key="2">
    <source>
        <dbReference type="Proteomes" id="UP000308114"/>
    </source>
</evidence>
<dbReference type="Proteomes" id="UP000308114">
    <property type="component" value="Unassembled WGS sequence"/>
</dbReference>
<proteinExistence type="predicted"/>
<keyword evidence="1" id="KW-0489">Methyltransferase</keyword>
<dbReference type="EMBL" id="PNXQ01000005">
    <property type="protein sequence ID" value="TKH45569.1"/>
    <property type="molecule type" value="Genomic_DNA"/>
</dbReference>
<dbReference type="AlphaFoldDB" id="A0A4U2Q2X7"/>
<dbReference type="RefSeq" id="WP_137060531.1">
    <property type="nucleotide sequence ID" value="NZ_PNXQ01000005.1"/>
</dbReference>
<dbReference type="InterPro" id="IPR008884">
    <property type="entry name" value="TylF_MeTrfase"/>
</dbReference>
<protein>
    <submittedName>
        <fullName evidence="1">Methyltransferase</fullName>
    </submittedName>
</protein>
<name>A0A4U2Q2X7_9BACL</name>
<dbReference type="Pfam" id="PF05711">
    <property type="entry name" value="TylF"/>
    <property type="match status" value="1"/>
</dbReference>
<dbReference type="PANTHER" id="PTHR40036">
    <property type="entry name" value="MACROCIN O-METHYLTRANSFERASE"/>
    <property type="match status" value="1"/>
</dbReference>